<evidence type="ECO:0000313" key="10">
    <source>
        <dbReference type="Proteomes" id="UP000184268"/>
    </source>
</evidence>
<keyword evidence="5 7" id="KW-0472">Membrane</keyword>
<feature type="transmembrane region" description="Helical" evidence="7">
    <location>
        <begin position="73"/>
        <end position="95"/>
    </location>
</feature>
<keyword evidence="4 7" id="KW-1133">Transmembrane helix</keyword>
<evidence type="ECO:0000313" key="9">
    <source>
        <dbReference type="EMBL" id="SHI05277.1"/>
    </source>
</evidence>
<name>A0A1M5XZN6_9GAMM</name>
<feature type="transmembrane region" description="Helical" evidence="7">
    <location>
        <begin position="33"/>
        <end position="61"/>
    </location>
</feature>
<dbReference type="PANTHER" id="PTHR36115">
    <property type="entry name" value="PROLINE-RICH ANTIGEN HOMOLOG-RELATED"/>
    <property type="match status" value="1"/>
</dbReference>
<evidence type="ECO:0000256" key="4">
    <source>
        <dbReference type="ARBA" id="ARBA00022989"/>
    </source>
</evidence>
<feature type="compositionally biased region" description="Basic and acidic residues" evidence="6">
    <location>
        <begin position="227"/>
        <end position="248"/>
    </location>
</feature>
<dbReference type="OrthoDB" id="9787732at2"/>
<feature type="region of interest" description="Disordered" evidence="6">
    <location>
        <begin position="218"/>
        <end position="248"/>
    </location>
</feature>
<protein>
    <submittedName>
        <fullName evidence="9">RDD family protein</fullName>
    </submittedName>
</protein>
<dbReference type="Proteomes" id="UP000184268">
    <property type="component" value="Unassembled WGS sequence"/>
</dbReference>
<comment type="subcellular location">
    <subcellularLocation>
        <location evidence="1">Cell membrane</location>
        <topology evidence="1">Multi-pass membrane protein</topology>
    </subcellularLocation>
</comment>
<evidence type="ECO:0000259" key="8">
    <source>
        <dbReference type="Pfam" id="PF06271"/>
    </source>
</evidence>
<dbReference type="PANTHER" id="PTHR36115:SF6">
    <property type="entry name" value="PROLINE-RICH ANTIGEN HOMOLOG"/>
    <property type="match status" value="1"/>
</dbReference>
<dbReference type="InterPro" id="IPR010432">
    <property type="entry name" value="RDD"/>
</dbReference>
<keyword evidence="2" id="KW-1003">Cell membrane</keyword>
<dbReference type="AlphaFoldDB" id="A0A1M5XZN6"/>
<evidence type="ECO:0000256" key="1">
    <source>
        <dbReference type="ARBA" id="ARBA00004651"/>
    </source>
</evidence>
<organism evidence="9 10">
    <name type="scientific">Ferrimonas marina</name>
    <dbReference type="NCBI Taxonomy" id="299255"/>
    <lineage>
        <taxon>Bacteria</taxon>
        <taxon>Pseudomonadati</taxon>
        <taxon>Pseudomonadota</taxon>
        <taxon>Gammaproteobacteria</taxon>
        <taxon>Alteromonadales</taxon>
        <taxon>Ferrimonadaceae</taxon>
        <taxon>Ferrimonas</taxon>
    </lineage>
</organism>
<sequence length="385" mass="42992">MPQDPRDIITPDAFELDQRLLNRPLASPTRRGVAMAIDLLVVSTLAASGGVLFILLVLLTWRMRKRQWKAGKWLSYLLYLLLALAIIPTILTLWATKEVSEGHVGDVWTLTKAGLCQDVDCLERHLPDLATLAEGDLLTQAERGELAREITDRFPEAEQAEARQSLEKALRLSAGSLTAPATTGLDAPVAEQAIESEAVPDAGLAPGEEQDIAAATEETPEQAMEELQQKLDKQRRQNRSLREQLEQEQQRSKGAFGFLVESLKELGLGFGWAAFYFTVFVAWFDGQTVGKKLTRCRVRQLDGTPLSLWDAFGRYGGYGAGIATGLLGFAQIYWDPNRQAIQDKISTTVVEDLRPQARLRARKWRKGEKGRWAALMENLRRPREV</sequence>
<dbReference type="RefSeq" id="WP_067662618.1">
    <property type="nucleotide sequence ID" value="NZ_FQXG01000006.1"/>
</dbReference>
<proteinExistence type="predicted"/>
<evidence type="ECO:0000256" key="3">
    <source>
        <dbReference type="ARBA" id="ARBA00022692"/>
    </source>
</evidence>
<gene>
    <name evidence="9" type="ORF">SAMN02745129_3844</name>
</gene>
<reference evidence="9 10" key="1">
    <citation type="submission" date="2016-11" db="EMBL/GenBank/DDBJ databases">
        <authorList>
            <person name="Jaros S."/>
            <person name="Januszkiewicz K."/>
            <person name="Wedrychowicz H."/>
        </authorList>
    </citation>
    <scope>NUCLEOTIDE SEQUENCE [LARGE SCALE GENOMIC DNA]</scope>
    <source>
        <strain evidence="9 10">DSM 16917</strain>
    </source>
</reference>
<keyword evidence="3 7" id="KW-0812">Transmembrane</keyword>
<evidence type="ECO:0000256" key="2">
    <source>
        <dbReference type="ARBA" id="ARBA00022475"/>
    </source>
</evidence>
<accession>A0A1M5XZN6</accession>
<feature type="transmembrane region" description="Helical" evidence="7">
    <location>
        <begin position="266"/>
        <end position="284"/>
    </location>
</feature>
<dbReference type="Pfam" id="PF06271">
    <property type="entry name" value="RDD"/>
    <property type="match status" value="1"/>
</dbReference>
<evidence type="ECO:0000256" key="6">
    <source>
        <dbReference type="SAM" id="MobiDB-lite"/>
    </source>
</evidence>
<feature type="domain" description="RDD" evidence="8">
    <location>
        <begin position="272"/>
        <end position="346"/>
    </location>
</feature>
<evidence type="ECO:0000256" key="5">
    <source>
        <dbReference type="ARBA" id="ARBA00023136"/>
    </source>
</evidence>
<dbReference type="STRING" id="299255.SAMN02745129_3844"/>
<dbReference type="InterPro" id="IPR051791">
    <property type="entry name" value="Pra-immunoreactive"/>
</dbReference>
<keyword evidence="10" id="KW-1185">Reference proteome</keyword>
<dbReference type="EMBL" id="FQXG01000006">
    <property type="protein sequence ID" value="SHI05277.1"/>
    <property type="molecule type" value="Genomic_DNA"/>
</dbReference>
<evidence type="ECO:0000256" key="7">
    <source>
        <dbReference type="SAM" id="Phobius"/>
    </source>
</evidence>
<dbReference type="GO" id="GO:0005886">
    <property type="term" value="C:plasma membrane"/>
    <property type="evidence" value="ECO:0007669"/>
    <property type="project" value="UniProtKB-SubCell"/>
</dbReference>